<sequence length="150" mass="15677">MSELSANTRLQAVTRLQARLIGAAGITGALGVLIGAFGAHGLEGYLVGMGLDAELIAKRMDQFDVGARYHLIHGVALLGLAVAAPIVPSLARWSAWLMLIGLVLFSGSLYILVATNTPWLGAITPLGGLSWIVGWAILAAAPWVAKRDHA</sequence>
<feature type="transmembrane region" description="Helical" evidence="6">
    <location>
        <begin position="20"/>
        <end position="42"/>
    </location>
</feature>
<evidence type="ECO:0000313" key="7">
    <source>
        <dbReference type="EMBL" id="TWU07859.1"/>
    </source>
</evidence>
<dbReference type="EMBL" id="SJPN01000001">
    <property type="protein sequence ID" value="TWU07859.1"/>
    <property type="molecule type" value="Genomic_DNA"/>
</dbReference>
<feature type="transmembrane region" description="Helical" evidence="6">
    <location>
        <begin position="119"/>
        <end position="145"/>
    </location>
</feature>
<comment type="similarity">
    <text evidence="2">Belongs to the UPF0382 family.</text>
</comment>
<evidence type="ECO:0008006" key="9">
    <source>
        <dbReference type="Google" id="ProtNLM"/>
    </source>
</evidence>
<accession>A0A5C6B970</accession>
<dbReference type="OrthoDB" id="9802121at2"/>
<evidence type="ECO:0000256" key="1">
    <source>
        <dbReference type="ARBA" id="ARBA00004141"/>
    </source>
</evidence>
<dbReference type="AlphaFoldDB" id="A0A5C6B970"/>
<keyword evidence="4 6" id="KW-1133">Transmembrane helix</keyword>
<keyword evidence="5 6" id="KW-0472">Membrane</keyword>
<dbReference type="Pfam" id="PF04241">
    <property type="entry name" value="DUF423"/>
    <property type="match status" value="1"/>
</dbReference>
<feature type="transmembrane region" description="Helical" evidence="6">
    <location>
        <begin position="69"/>
        <end position="87"/>
    </location>
</feature>
<evidence type="ECO:0000256" key="6">
    <source>
        <dbReference type="SAM" id="Phobius"/>
    </source>
</evidence>
<dbReference type="Proteomes" id="UP000320176">
    <property type="component" value="Unassembled WGS sequence"/>
</dbReference>
<evidence type="ECO:0000256" key="2">
    <source>
        <dbReference type="ARBA" id="ARBA00009694"/>
    </source>
</evidence>
<organism evidence="7 8">
    <name type="scientific">Stieleria varia</name>
    <dbReference type="NCBI Taxonomy" id="2528005"/>
    <lineage>
        <taxon>Bacteria</taxon>
        <taxon>Pseudomonadati</taxon>
        <taxon>Planctomycetota</taxon>
        <taxon>Planctomycetia</taxon>
        <taxon>Pirellulales</taxon>
        <taxon>Pirellulaceae</taxon>
        <taxon>Stieleria</taxon>
    </lineage>
</organism>
<comment type="caution">
    <text evidence="7">The sequence shown here is derived from an EMBL/GenBank/DDBJ whole genome shotgun (WGS) entry which is preliminary data.</text>
</comment>
<feature type="transmembrane region" description="Helical" evidence="6">
    <location>
        <begin position="94"/>
        <end position="113"/>
    </location>
</feature>
<gene>
    <name evidence="7" type="ORF">Pla52n_04350</name>
</gene>
<comment type="subcellular location">
    <subcellularLocation>
        <location evidence="1">Membrane</location>
        <topology evidence="1">Multi-pass membrane protein</topology>
    </subcellularLocation>
</comment>
<keyword evidence="8" id="KW-1185">Reference proteome</keyword>
<reference evidence="7 8" key="1">
    <citation type="submission" date="2019-02" db="EMBL/GenBank/DDBJ databases">
        <title>Deep-cultivation of Planctomycetes and their phenomic and genomic characterization uncovers novel biology.</title>
        <authorList>
            <person name="Wiegand S."/>
            <person name="Jogler M."/>
            <person name="Boedeker C."/>
            <person name="Pinto D."/>
            <person name="Vollmers J."/>
            <person name="Rivas-Marin E."/>
            <person name="Kohn T."/>
            <person name="Peeters S.H."/>
            <person name="Heuer A."/>
            <person name="Rast P."/>
            <person name="Oberbeckmann S."/>
            <person name="Bunk B."/>
            <person name="Jeske O."/>
            <person name="Meyerdierks A."/>
            <person name="Storesund J.E."/>
            <person name="Kallscheuer N."/>
            <person name="Luecker S."/>
            <person name="Lage O.M."/>
            <person name="Pohl T."/>
            <person name="Merkel B.J."/>
            <person name="Hornburger P."/>
            <person name="Mueller R.-W."/>
            <person name="Bruemmer F."/>
            <person name="Labrenz M."/>
            <person name="Spormann A.M."/>
            <person name="Op Den Camp H."/>
            <person name="Overmann J."/>
            <person name="Amann R."/>
            <person name="Jetten M.S.M."/>
            <person name="Mascher T."/>
            <person name="Medema M.H."/>
            <person name="Devos D.P."/>
            <person name="Kaster A.-K."/>
            <person name="Ovreas L."/>
            <person name="Rohde M."/>
            <person name="Galperin M.Y."/>
            <person name="Jogler C."/>
        </authorList>
    </citation>
    <scope>NUCLEOTIDE SEQUENCE [LARGE SCALE GENOMIC DNA]</scope>
    <source>
        <strain evidence="7 8">Pla52n</strain>
    </source>
</reference>
<proteinExistence type="inferred from homology"/>
<evidence type="ECO:0000313" key="8">
    <source>
        <dbReference type="Proteomes" id="UP000320176"/>
    </source>
</evidence>
<evidence type="ECO:0000256" key="5">
    <source>
        <dbReference type="ARBA" id="ARBA00023136"/>
    </source>
</evidence>
<name>A0A5C6B970_9BACT</name>
<dbReference type="PANTHER" id="PTHR43461">
    <property type="entry name" value="TRANSMEMBRANE PROTEIN 256"/>
    <property type="match status" value="1"/>
</dbReference>
<dbReference type="RefSeq" id="WP_146518008.1">
    <property type="nucleotide sequence ID" value="NZ_CP151726.1"/>
</dbReference>
<dbReference type="PANTHER" id="PTHR43461:SF1">
    <property type="entry name" value="TRANSMEMBRANE PROTEIN 256"/>
    <property type="match status" value="1"/>
</dbReference>
<evidence type="ECO:0000256" key="4">
    <source>
        <dbReference type="ARBA" id="ARBA00022989"/>
    </source>
</evidence>
<keyword evidence="3 6" id="KW-0812">Transmembrane</keyword>
<evidence type="ECO:0000256" key="3">
    <source>
        <dbReference type="ARBA" id="ARBA00022692"/>
    </source>
</evidence>
<dbReference type="InterPro" id="IPR006696">
    <property type="entry name" value="DUF423"/>
</dbReference>
<dbReference type="GO" id="GO:0005886">
    <property type="term" value="C:plasma membrane"/>
    <property type="evidence" value="ECO:0007669"/>
    <property type="project" value="TreeGrafter"/>
</dbReference>
<protein>
    <recommendedName>
        <fullName evidence="9">DUF423 domain-containing protein</fullName>
    </recommendedName>
</protein>